<dbReference type="GO" id="GO:0005262">
    <property type="term" value="F:calcium channel activity"/>
    <property type="evidence" value="ECO:0007669"/>
    <property type="project" value="TreeGrafter"/>
</dbReference>
<proteinExistence type="predicted"/>
<feature type="transmembrane region" description="Helical" evidence="5">
    <location>
        <begin position="39"/>
        <end position="63"/>
    </location>
</feature>
<protein>
    <recommendedName>
        <fullName evidence="6">Sodium/calcium exchanger membrane region domain-containing protein</fullName>
    </recommendedName>
</protein>
<feature type="transmembrane region" description="Helical" evidence="5">
    <location>
        <begin position="174"/>
        <end position="194"/>
    </location>
</feature>
<accession>A0A1G2RD41</accession>
<comment type="subcellular location">
    <subcellularLocation>
        <location evidence="1">Membrane</location>
        <topology evidence="1">Multi-pass membrane protein</topology>
    </subcellularLocation>
</comment>
<evidence type="ECO:0000256" key="4">
    <source>
        <dbReference type="ARBA" id="ARBA00023136"/>
    </source>
</evidence>
<evidence type="ECO:0000256" key="1">
    <source>
        <dbReference type="ARBA" id="ARBA00004141"/>
    </source>
</evidence>
<dbReference type="InterPro" id="IPR004481">
    <property type="entry name" value="K/Na/Ca-exchanger"/>
</dbReference>
<feature type="domain" description="Sodium/calcium exchanger membrane region" evidence="6">
    <location>
        <begin position="175"/>
        <end position="314"/>
    </location>
</feature>
<feature type="transmembrane region" description="Helical" evidence="5">
    <location>
        <begin position="239"/>
        <end position="262"/>
    </location>
</feature>
<feature type="domain" description="Sodium/calcium exchanger membrane region" evidence="6">
    <location>
        <begin position="5"/>
        <end position="146"/>
    </location>
</feature>
<dbReference type="EMBL" id="MHUC01000019">
    <property type="protein sequence ID" value="OHA70774.1"/>
    <property type="molecule type" value="Genomic_DNA"/>
</dbReference>
<feature type="transmembrane region" description="Helical" evidence="5">
    <location>
        <begin position="300"/>
        <end position="317"/>
    </location>
</feature>
<keyword evidence="2 5" id="KW-0812">Transmembrane</keyword>
<evidence type="ECO:0000256" key="3">
    <source>
        <dbReference type="ARBA" id="ARBA00022989"/>
    </source>
</evidence>
<evidence type="ECO:0000313" key="7">
    <source>
        <dbReference type="EMBL" id="OHA70774.1"/>
    </source>
</evidence>
<evidence type="ECO:0000313" key="8">
    <source>
        <dbReference type="Proteomes" id="UP000177078"/>
    </source>
</evidence>
<feature type="transmembrane region" description="Helical" evidence="5">
    <location>
        <begin position="128"/>
        <end position="146"/>
    </location>
</feature>
<dbReference type="PANTHER" id="PTHR10846:SF8">
    <property type="entry name" value="INNER MEMBRANE PROTEIN YRBG"/>
    <property type="match status" value="1"/>
</dbReference>
<feature type="transmembrane region" description="Helical" evidence="5">
    <location>
        <begin position="206"/>
        <end position="227"/>
    </location>
</feature>
<feature type="transmembrane region" description="Helical" evidence="5">
    <location>
        <begin position="105"/>
        <end position="122"/>
    </location>
</feature>
<dbReference type="GO" id="GO:0005886">
    <property type="term" value="C:plasma membrane"/>
    <property type="evidence" value="ECO:0007669"/>
    <property type="project" value="TreeGrafter"/>
</dbReference>
<keyword evidence="3 5" id="KW-1133">Transmembrane helix</keyword>
<name>A0A1G2RD41_9BACT</name>
<feature type="transmembrane region" description="Helical" evidence="5">
    <location>
        <begin position="75"/>
        <end position="93"/>
    </location>
</feature>
<dbReference type="Gene3D" id="1.20.1420.30">
    <property type="entry name" value="NCX, central ion-binding region"/>
    <property type="match status" value="2"/>
</dbReference>
<dbReference type="Pfam" id="PF01699">
    <property type="entry name" value="Na_Ca_ex"/>
    <property type="match status" value="2"/>
</dbReference>
<dbReference type="InterPro" id="IPR004837">
    <property type="entry name" value="NaCa_Exmemb"/>
</dbReference>
<sequence length="318" mass="35666">MSFFYIFFFLISCLGLYFASELMVKGLMRVARFLGWREFVVAFFVMSFAASLPNFFVGIFSAFHKIPILSFGDIVGGNVIDLTLAIAISALIAKGLPTDSRMVQSSSVFTFIIALLPLLLILDGVLGGGDGIVLILTFMLYNFWLFSKKERFVKAYEEGTVSRIKEFKPFLRDVGYIFLGLIILLLSAEGIVLSSKFFAYFFRLDIALIGILIVSLGNALPEIYLSVSLAKRGQTWMILGNLMGSVIVPATLVLGIVSLIAPIRIPDFSPFVIARFFLIISALFFFFFVRSDRKISKREAVFLLLIYIAFVLIEILFR</sequence>
<dbReference type="Proteomes" id="UP000177078">
    <property type="component" value="Unassembled WGS sequence"/>
</dbReference>
<feature type="transmembrane region" description="Helical" evidence="5">
    <location>
        <begin position="268"/>
        <end position="288"/>
    </location>
</feature>
<comment type="caution">
    <text evidence="7">The sequence shown here is derived from an EMBL/GenBank/DDBJ whole genome shotgun (WGS) entry which is preliminary data.</text>
</comment>
<evidence type="ECO:0000259" key="6">
    <source>
        <dbReference type="Pfam" id="PF01699"/>
    </source>
</evidence>
<dbReference type="GO" id="GO:0008273">
    <property type="term" value="F:calcium, potassium:sodium antiporter activity"/>
    <property type="evidence" value="ECO:0007669"/>
    <property type="project" value="TreeGrafter"/>
</dbReference>
<reference evidence="7 8" key="1">
    <citation type="journal article" date="2016" name="Nat. Commun.">
        <title>Thousands of microbial genomes shed light on interconnected biogeochemical processes in an aquifer system.</title>
        <authorList>
            <person name="Anantharaman K."/>
            <person name="Brown C.T."/>
            <person name="Hug L.A."/>
            <person name="Sharon I."/>
            <person name="Castelle C.J."/>
            <person name="Probst A.J."/>
            <person name="Thomas B.C."/>
            <person name="Singh A."/>
            <person name="Wilkins M.J."/>
            <person name="Karaoz U."/>
            <person name="Brodie E.L."/>
            <person name="Williams K.H."/>
            <person name="Hubbard S.S."/>
            <person name="Banfield J.F."/>
        </authorList>
    </citation>
    <scope>NUCLEOTIDE SEQUENCE [LARGE SCALE GENOMIC DNA]</scope>
</reference>
<keyword evidence="4 5" id="KW-0472">Membrane</keyword>
<evidence type="ECO:0000256" key="5">
    <source>
        <dbReference type="SAM" id="Phobius"/>
    </source>
</evidence>
<dbReference type="STRING" id="1802457.A3F15_02005"/>
<dbReference type="PANTHER" id="PTHR10846">
    <property type="entry name" value="SODIUM/POTASSIUM/CALCIUM EXCHANGER"/>
    <property type="match status" value="1"/>
</dbReference>
<feature type="transmembrane region" description="Helical" evidence="5">
    <location>
        <begin position="6"/>
        <end position="27"/>
    </location>
</feature>
<organism evidence="7 8">
    <name type="scientific">Candidatus Wildermuthbacteria bacterium RIFCSPHIGHO2_12_FULL_40_12</name>
    <dbReference type="NCBI Taxonomy" id="1802457"/>
    <lineage>
        <taxon>Bacteria</taxon>
        <taxon>Candidatus Wildermuthiibacteriota</taxon>
    </lineage>
</organism>
<evidence type="ECO:0000256" key="2">
    <source>
        <dbReference type="ARBA" id="ARBA00022692"/>
    </source>
</evidence>
<dbReference type="AlphaFoldDB" id="A0A1G2RD41"/>
<gene>
    <name evidence="7" type="ORF">A3F15_02005</name>
</gene>
<dbReference type="GO" id="GO:0006874">
    <property type="term" value="P:intracellular calcium ion homeostasis"/>
    <property type="evidence" value="ECO:0007669"/>
    <property type="project" value="TreeGrafter"/>
</dbReference>
<dbReference type="InterPro" id="IPR044880">
    <property type="entry name" value="NCX_ion-bd_dom_sf"/>
</dbReference>